<dbReference type="RefSeq" id="WP_101819817.1">
    <property type="nucleotide sequence ID" value="NZ_PKJC01000004.1"/>
</dbReference>
<dbReference type="EMBL" id="PKJC01000004">
    <property type="protein sequence ID" value="PKZ66183.1"/>
    <property type="molecule type" value="Genomic_DNA"/>
</dbReference>
<dbReference type="AlphaFoldDB" id="A0A2I1RAL3"/>
<name>A0A2I1RAL3_9ACTN</name>
<feature type="compositionally biased region" description="Low complexity" evidence="1">
    <location>
        <begin position="364"/>
        <end position="374"/>
    </location>
</feature>
<comment type="caution">
    <text evidence="4">The sequence shown here is derived from an EMBL/GenBank/DDBJ whole genome shotgun (WGS) entry which is preliminary data.</text>
</comment>
<accession>A0A2I1RAL3</accession>
<feature type="compositionally biased region" description="Low complexity" evidence="1">
    <location>
        <begin position="330"/>
        <end position="344"/>
    </location>
</feature>
<keyword evidence="2" id="KW-0472">Membrane</keyword>
<protein>
    <recommendedName>
        <fullName evidence="3">DUF6779 domain-containing protein</fullName>
    </recommendedName>
</protein>
<evidence type="ECO:0000259" key="3">
    <source>
        <dbReference type="Pfam" id="PF20570"/>
    </source>
</evidence>
<keyword evidence="2" id="KW-0812">Transmembrane</keyword>
<feature type="compositionally biased region" description="Acidic residues" evidence="1">
    <location>
        <begin position="375"/>
        <end position="387"/>
    </location>
</feature>
<feature type="transmembrane region" description="Helical" evidence="2">
    <location>
        <begin position="21"/>
        <end position="39"/>
    </location>
</feature>
<gene>
    <name evidence="4" type="ORF">CYJ73_08590</name>
</gene>
<evidence type="ECO:0000313" key="5">
    <source>
        <dbReference type="Proteomes" id="UP000234662"/>
    </source>
</evidence>
<dbReference type="Pfam" id="PF20570">
    <property type="entry name" value="DUF6779"/>
    <property type="match status" value="1"/>
</dbReference>
<feature type="compositionally biased region" description="Low complexity" evidence="1">
    <location>
        <begin position="292"/>
        <end position="314"/>
    </location>
</feature>
<sequence length="456" mass="47232">MTTSNGRAADSRRSSRSPAQWLLGLLIVLALVASILMVFTDRLSITGSLAVIAALWAAVIGAILVTKFRRQAESAEAKSRDLRLVYELQLEREIAARRQYELDVETTIRKEVTAESNEELSELKAQVLALRSSLEMLLGEPLPDQRVALSSEKMRELASGLNDESGTGRRAAASFGGDFTGDLGGVSSYGATYADDGVLAARDFAATAPTTDDGRHTGPVDPNEMTEVIPIVTDDPISGRIATEVPSDEVGAGGRPGGDEAPDAHVPNADVPDAGVSDADVSDAEIVDTDAPDATQAATPTAGSAGTGTAESASLPFSGGFYLGNDAQESAPPTADTTAADTSAEVGAADQPLYTDDTPTDEWATGTPAGAPDAEAPDATDTDDDVEPPAFLSAAGRHENPPGGRAAESYGGGRRRRATDDDAESAHSAGLPVSELLNQLRSQAETSGGGRRRRNG</sequence>
<feature type="transmembrane region" description="Helical" evidence="2">
    <location>
        <begin position="45"/>
        <end position="65"/>
    </location>
</feature>
<dbReference type="InterPro" id="IPR046706">
    <property type="entry name" value="DUF6779"/>
</dbReference>
<dbReference type="STRING" id="2055.BCM27_20640"/>
<feature type="compositionally biased region" description="Low complexity" evidence="1">
    <location>
        <begin position="269"/>
        <end position="279"/>
    </location>
</feature>
<evidence type="ECO:0000313" key="4">
    <source>
        <dbReference type="EMBL" id="PKZ66183.1"/>
    </source>
</evidence>
<keyword evidence="2" id="KW-1133">Transmembrane helix</keyword>
<feature type="domain" description="DUF6779" evidence="3">
    <location>
        <begin position="49"/>
        <end position="155"/>
    </location>
</feature>
<feature type="compositionally biased region" description="Polar residues" evidence="1">
    <location>
        <begin position="436"/>
        <end position="446"/>
    </location>
</feature>
<organism evidence="4 5">
    <name type="scientific">Gordonia terrae</name>
    <dbReference type="NCBI Taxonomy" id="2055"/>
    <lineage>
        <taxon>Bacteria</taxon>
        <taxon>Bacillati</taxon>
        <taxon>Actinomycetota</taxon>
        <taxon>Actinomycetes</taxon>
        <taxon>Mycobacteriales</taxon>
        <taxon>Gordoniaceae</taxon>
        <taxon>Gordonia</taxon>
    </lineage>
</organism>
<feature type="compositionally biased region" description="Acidic residues" evidence="1">
    <location>
        <begin position="280"/>
        <end position="291"/>
    </location>
</feature>
<feature type="region of interest" description="Disordered" evidence="1">
    <location>
        <begin position="245"/>
        <end position="456"/>
    </location>
</feature>
<evidence type="ECO:0000256" key="1">
    <source>
        <dbReference type="SAM" id="MobiDB-lite"/>
    </source>
</evidence>
<proteinExistence type="predicted"/>
<dbReference type="Proteomes" id="UP000234662">
    <property type="component" value="Unassembled WGS sequence"/>
</dbReference>
<evidence type="ECO:0000256" key="2">
    <source>
        <dbReference type="SAM" id="Phobius"/>
    </source>
</evidence>
<reference evidence="4 5" key="1">
    <citation type="submission" date="2017-12" db="EMBL/GenBank/DDBJ databases">
        <title>Phylogenetic diversity of female urinary microbiome.</title>
        <authorList>
            <person name="Thomas-White K."/>
            <person name="Wolfe A.J."/>
        </authorList>
    </citation>
    <scope>NUCLEOTIDE SEQUENCE [LARGE SCALE GENOMIC DNA]</scope>
    <source>
        <strain evidence="4 5">UMB0777</strain>
    </source>
</reference>